<dbReference type="EMBL" id="CP134050">
    <property type="protein sequence ID" value="WNC14269.1"/>
    <property type="molecule type" value="Genomic_DNA"/>
</dbReference>
<dbReference type="Proteomes" id="UP001256827">
    <property type="component" value="Chromosome"/>
</dbReference>
<evidence type="ECO:0000313" key="1">
    <source>
        <dbReference type="EMBL" id="WNC14269.1"/>
    </source>
</evidence>
<evidence type="ECO:0000313" key="2">
    <source>
        <dbReference type="Proteomes" id="UP001256827"/>
    </source>
</evidence>
<sequence length="152" mass="17253">MQSGMEPEISVVVDLVEEAYPGLATLANMQEWLEHRFEAPVAIVTTQGAGEVQSSLTSYQVEADAVIVLQFPLSEGIYQPLSAEPLRQLLRQKQYSYRGKTADICIEVDSATFRIWRDKKDRLEMTFRFTYHVPVPRESGEKLNAFDIQEAP</sequence>
<gene>
    <name evidence="1" type="ORF">RGB73_26910</name>
</gene>
<reference evidence="1 2" key="1">
    <citation type="submission" date="2023-09" db="EMBL/GenBank/DDBJ databases">
        <title>Complete Genome and Methylome dissection of Bacillus brevis NEB573 original source of BbsI restriction endonuclease.</title>
        <authorList>
            <person name="Fomenkov A."/>
            <person name="Roberts R.D."/>
        </authorList>
    </citation>
    <scope>NUCLEOTIDE SEQUENCE [LARGE SCALE GENOMIC DNA]</scope>
    <source>
        <strain evidence="1 2">NEB573</strain>
    </source>
</reference>
<organism evidence="1 2">
    <name type="scientific">Brevibacillus brevis</name>
    <name type="common">Bacillus brevis</name>
    <dbReference type="NCBI Taxonomy" id="1393"/>
    <lineage>
        <taxon>Bacteria</taxon>
        <taxon>Bacillati</taxon>
        <taxon>Bacillota</taxon>
        <taxon>Bacilli</taxon>
        <taxon>Bacillales</taxon>
        <taxon>Paenibacillaceae</taxon>
        <taxon>Brevibacillus</taxon>
    </lineage>
</organism>
<name>A0ABY9T301_BREBE</name>
<dbReference type="RefSeq" id="WP_310766212.1">
    <property type="nucleotide sequence ID" value="NZ_CP134050.1"/>
</dbReference>
<keyword evidence="2" id="KW-1185">Reference proteome</keyword>
<proteinExistence type="predicted"/>
<accession>A0ABY9T301</accession>
<protein>
    <submittedName>
        <fullName evidence="1">Uncharacterized protein</fullName>
    </submittedName>
</protein>